<evidence type="ECO:0000256" key="3">
    <source>
        <dbReference type="ARBA" id="ARBA00022801"/>
    </source>
</evidence>
<dbReference type="InterPro" id="IPR013783">
    <property type="entry name" value="Ig-like_fold"/>
</dbReference>
<feature type="domain" description="P/Homo B" evidence="5">
    <location>
        <begin position="25"/>
        <end position="199"/>
    </location>
</feature>
<dbReference type="InterPro" id="IPR008979">
    <property type="entry name" value="Galactose-bd-like_sf"/>
</dbReference>
<protein>
    <submittedName>
        <fullName evidence="6">Proprotein convertase P-domain protein</fullName>
    </submittedName>
</protein>
<dbReference type="EMBL" id="JH719942">
    <property type="protein sequence ID" value="EJF54679.1"/>
    <property type="molecule type" value="Genomic_DNA"/>
</dbReference>
<keyword evidence="3" id="KW-0378">Hydrolase</keyword>
<keyword evidence="1" id="KW-0645">Protease</keyword>
<evidence type="ECO:0000256" key="1">
    <source>
        <dbReference type="ARBA" id="ARBA00022670"/>
    </source>
</evidence>
<proteinExistence type="predicted"/>
<reference evidence="7" key="1">
    <citation type="journal article" date="2012" name="Stand. Genomic Sci.">
        <title>Permanent draft genome sequence of the gliding predator Saprospira grandis strain Sa g1 (= HR1).</title>
        <authorList>
            <person name="Mavromatis K."/>
            <person name="Chertkov O."/>
            <person name="Lapidus A."/>
            <person name="Nolan M."/>
            <person name="Lucas S."/>
            <person name="Tice H."/>
            <person name="Del Rio T.G."/>
            <person name="Cheng J.F."/>
            <person name="Han C."/>
            <person name="Tapia R."/>
            <person name="Bruce D."/>
            <person name="Goodwin L.A."/>
            <person name="Pitluck S."/>
            <person name="Huntemann M."/>
            <person name="Liolios K."/>
            <person name="Pagani I."/>
            <person name="Ivanova N."/>
            <person name="Mikhailova N."/>
            <person name="Pati A."/>
            <person name="Chen A."/>
            <person name="Palaniappan K."/>
            <person name="Land M."/>
            <person name="Brambilla E.M."/>
            <person name="Rohde M."/>
            <person name="Spring S."/>
            <person name="Goker M."/>
            <person name="Detter J.C."/>
            <person name="Bristow J."/>
            <person name="Eisen J.A."/>
            <person name="Markowitz V."/>
            <person name="Hugenholtz P."/>
            <person name="Kyrpides N.C."/>
            <person name="Klenk H.P."/>
            <person name="Woyke T."/>
        </authorList>
    </citation>
    <scope>NUCLEOTIDE SEQUENCE [LARGE SCALE GENOMIC DNA]</scope>
    <source>
        <strain evidence="7">DSM 2844</strain>
    </source>
</reference>
<dbReference type="NCBIfam" id="TIGR04131">
    <property type="entry name" value="Bac_Flav_CTERM"/>
    <property type="match status" value="1"/>
</dbReference>
<dbReference type="InterPro" id="IPR003410">
    <property type="entry name" value="HYR_dom"/>
</dbReference>
<organism evidence="6 7">
    <name type="scientific">Saprospira grandis DSM 2844</name>
    <dbReference type="NCBI Taxonomy" id="694433"/>
    <lineage>
        <taxon>Bacteria</taxon>
        <taxon>Pseudomonadati</taxon>
        <taxon>Bacteroidota</taxon>
        <taxon>Saprospiria</taxon>
        <taxon>Saprospirales</taxon>
        <taxon>Saprospiraceae</taxon>
        <taxon>Saprospira</taxon>
    </lineage>
</organism>
<feature type="domain" description="HYR" evidence="4">
    <location>
        <begin position="641"/>
        <end position="729"/>
    </location>
</feature>
<name>J0P4A6_9BACT</name>
<dbReference type="Gene3D" id="2.60.40.3440">
    <property type="match status" value="1"/>
</dbReference>
<dbReference type="PANTHER" id="PTHR24273:SF32">
    <property type="entry name" value="HYALIN"/>
    <property type="match status" value="1"/>
</dbReference>
<evidence type="ECO:0000313" key="7">
    <source>
        <dbReference type="Proteomes" id="UP000005113"/>
    </source>
</evidence>
<dbReference type="Gene3D" id="2.60.40.10">
    <property type="entry name" value="Immunoglobulins"/>
    <property type="match status" value="3"/>
</dbReference>
<dbReference type="Proteomes" id="UP000005113">
    <property type="component" value="Unassembled WGS sequence"/>
</dbReference>
<evidence type="ECO:0000313" key="6">
    <source>
        <dbReference type="EMBL" id="EJF54679.1"/>
    </source>
</evidence>
<dbReference type="GO" id="GO:0006508">
    <property type="term" value="P:proteolysis"/>
    <property type="evidence" value="ECO:0007669"/>
    <property type="project" value="UniProtKB-KW"/>
</dbReference>
<dbReference type="HOGENOM" id="CLU_224789_0_0_10"/>
<dbReference type="Gene3D" id="2.60.120.260">
    <property type="entry name" value="Galactose-binding domain-like"/>
    <property type="match status" value="1"/>
</dbReference>
<dbReference type="InterPro" id="IPR026341">
    <property type="entry name" value="T9SS_type_B"/>
</dbReference>
<evidence type="ECO:0000259" key="5">
    <source>
        <dbReference type="PROSITE" id="PS51829"/>
    </source>
</evidence>
<feature type="domain" description="HYR" evidence="4">
    <location>
        <begin position="1489"/>
        <end position="1574"/>
    </location>
</feature>
<feature type="domain" description="HYR" evidence="4">
    <location>
        <begin position="2239"/>
        <end position="2326"/>
    </location>
</feature>
<feature type="domain" description="HYR" evidence="4">
    <location>
        <begin position="2494"/>
        <end position="2579"/>
    </location>
</feature>
<accession>J0P4A6</accession>
<dbReference type="RefSeq" id="WP_002660481.1">
    <property type="nucleotide sequence ID" value="NZ_JH719942.1"/>
</dbReference>
<dbReference type="InterPro" id="IPR036179">
    <property type="entry name" value="Ig-like_dom_sf"/>
</dbReference>
<dbReference type="PROSITE" id="PS51829">
    <property type="entry name" value="P_HOMO_B"/>
    <property type="match status" value="1"/>
</dbReference>
<keyword evidence="2" id="KW-0677">Repeat</keyword>
<gene>
    <name evidence="6" type="ORF">SapgrDRAFT_3030</name>
</gene>
<dbReference type="Pfam" id="PF13585">
    <property type="entry name" value="CHU_C"/>
    <property type="match status" value="1"/>
</dbReference>
<dbReference type="PROSITE" id="PS50825">
    <property type="entry name" value="HYR"/>
    <property type="match status" value="4"/>
</dbReference>
<evidence type="ECO:0000259" key="4">
    <source>
        <dbReference type="PROSITE" id="PS50825"/>
    </source>
</evidence>
<evidence type="ECO:0000256" key="2">
    <source>
        <dbReference type="ARBA" id="ARBA00022737"/>
    </source>
</evidence>
<dbReference type="InterPro" id="IPR002884">
    <property type="entry name" value="P_dom"/>
</dbReference>
<dbReference type="SUPFAM" id="SSF49785">
    <property type="entry name" value="Galactose-binding domain-like"/>
    <property type="match status" value="1"/>
</dbReference>
<dbReference type="PANTHER" id="PTHR24273">
    <property type="entry name" value="FI04643P-RELATED"/>
    <property type="match status" value="1"/>
</dbReference>
<sequence length="3507" mass="362468">MSNRPLQQLIILAVFCLSAVSIPLTVWGQTVQRCVTGNTVTASGTASSGAVIFSSPGDFAPGQQIADVEVELTWSVVPNACGSGVGGTVDLSDIGFELVSPTGTVVRLVQTAAQGGATYSGATAVNSLVTTFAFGGAVQGASPAAGTYAAAQSLSAYWGENPAGSWTLNVIHDGGGSSPVCVENLCIQLSACTPGSLAALCQATASVALDASGNHSYEFIDVDNGSDTTCYLQSAVFSPATASCTDVGAGLVTVQMTLTDRLGNSDFCFTDVTVQDVTAPEIDACTAYPSVWDTIYLDNTGVGAYDAAAAIVATDACGVSNELVSQQVNFPFTFGPVRNFDCSNKGTNNIFFQAADPSGNVQTFGPINGCRARVVVFDTIAPTALCQDTTVYLDNTGNATIDGSFIDDGSNDICTPSNLLQYQVNGATTVTYNASNIVASPNNVTLTVVEAQSAAQGGSNTATCSALVTVLDTTVPTAICRNLTIDLDPAGNATLLADSVGILSTDNSGSPLSFSYSGGATTVSYDCSNLGINTVTIIVADPSGNLDSCTATITVRDTTAPTVICQPATIYLDNNGQASLAATDVDNGSSDVCDPSPTLLIDGQATLNYGCGQLGAGNTVTLTVEDASANIDSCQSVVTVLDTVAPVANCQNITVYLDASGQVLVNAADVNNTGTPSSDNCGIVNEYINNQASLSFDCSAVGAVQTVSYLVEDASGNLDSCQADITVLDTLAPAAICQNISVSLDPVSGQVVVNAADIDNGSSDNCPAFVLRINGQTAVTYDCSQLGNNTATLVIEDASGNLDSCQAIVEVLDQTAPDMQCQASISLPLDASGQATVVPADIDNGSTDNCTVLNLTVNGQPSLSFDCTQLNNNTVWLIGTDGSSNVDSCSTIVNVQDTTSPVAQCLNIDAYLDAVGLATVVPADVDDNSTDNCAIINYTVNNGGQVNFSCTDIGAQTVTLEVTDANANANSCAATVTVRDTFAPDALCRTRPLNVSLNPSGQVAVLATSIDSASTDNCGTTNLQLNGAGQVNFDCDDLGSNTVNLVVSDNAGNADSCTATVVVNDNQFPLALCQADTAILDQNGEATLYPIDIIDPASGDNCAIVDSTINNAASQLYDCSSLTILTGTPVLATLEITDAAGNPSSCQSQITVLDTIAPNAICRNITVVLNSTGQAVVSGTDIDGGSTDNCAITTYFIDGANSVTYGCADIGTNSAQLIVEDASGNRDTCTATVTVTDNQLPRALCQNITVYLDINGQAVVNAVDIDGGSSDNCSPITLLINNQPSFTYTCAQAGLTVNAQLSVEDPSGNVSFCTAQVTVRDTIAPQANCNSPIDIFLNSSGTATVTAAQVNGGSTDNCGVTAVSLSGSNTQTFDCSQIGVNTVTLIVRDAAANVDSCVATINVSDQLAPTADCRNILAYLDNNGQVVVSTSDVDNGSDDNCGTPALSFLNGLDTVIYSCANLGSPNLLSLVATDSTGNADTCQSLVTVLDTLAPVARCQNISVQLDAVTGQVTVQAIDVDAGSTDNCGTLSYLINGQNSLSYDCSSLGQDTVTLSVTDGQGLISSCQAIITVEDLTPPTMQCQNINAYLDASGSVTILPSDIDNGTSDNCGLLSLTINRQASVSVSCAVAGPNVFTLYATDVNGNEDSCQAIVTIIDTIAPTAICQNIDVYLDINGDARVLPSDIDNGSNDNCTIVNYLINGSSFVDYTCLEIGSNTVSLVVEDAAGLQDSCQATVTVHDTLPPTMVCRTPLFRNLDNNGQLVIQYFTLDNGSNDACGIQNYALSQDTFDCSHIGANTVMLYATDFNGNTDSCSSTLNIQDATAPMASCQNVQLLLDSSGTVVLYPQQLDDGSTDNCAVAYFEVNNQDSLILDCTNIGSQFLTLTVYDSSNIQASCFSNVTVFDSMPPVAVCQSITVQLDAAGNVTVGATDLDGGSTDNCAINSILFDDGTASRSFDCSQLGANTANIVVTDANGNRDTCSAIITVEDVTDPIASCQAATVYVDANGLAQIDPAVIDNNSSDACGIDSMVVSPAQLNCSNIAAPVSVTLTVFDPSGNSNSCTTNLVVQDTLPPTMICQNATVYVDQNGFVNVPASVIDGGSIDACGPVSLAINGASNQIYTCDSLGLRTAILTATDIYGNSDTCQAQLTVLDTVAPDAICRAPFEAFLDGNTGLATVQAPQADSASSDNCSLDPSSYLLNGQTALTFDCTDAGTNQNVVLTVTDSSGTSSTCSTEIIVRDTTAPVANCRATLSVNLDAINGLATVNASTLNNNSTDVCAPPLSYLINGQPSYQYSCSEIGNNTATLTVTDPTGNFSTCTTQVTVNDVTSPNAQCNFNVQVQLDTSGQLVVQGIDLDNGSSDNCGVTTYLINGQASQTFDCSNIGNTLVTLTVQDSSGNPSSCSSVVNVQDTIAPVAVCPTTPVDVYLDSSGIVQVAAATIDSASYDNCGIQTYLINNTSAQSYTCQNIGLNGATLIVRDPSNQQASCAVDVNVLDTIAPLAICQDVTVTLNATTGQGTVDATSLDNGSTDNCGINSYQINGQAQASFDCSNAGVNVVTLTVTDNQGTTSQCLSNVTVVDNSQPTISCTNGNVYLDLNGDVSVLPTDFATGNDACGILSWTIDSLPQRLYDCSAIGQTFQDTIRASDPSGNTASCLTQITVLDTIAPQANCRNITVQLDSFGNVNIAAVQMDNNSNDNCSITTYLINNQPSISFNCADTGQNIATLTVVDPAGNRDSCQATITVEDNIAPVVICQNITVQLNANGTVTVPATSVDNGSSDACGPLSYTINGQTAITYNCTNIGSNQVQLEVIDANGNASTCQATITVEDNLAPAVSCQAFTLYLDNGGNGTVRPVDVVDMSNSSDNCSIFAYTVNGSTTGVNYSCADIGQDTVMVIATDFSNNADTCYAAVTIVDTTAPVVNCNNILVNLTASGVDTLSAQQLGVNTNDACGIDTVLISPQVITCADIGVVPVTVTAIDVNGVSSTCISDVTVVLDGPQPTSNDPLCEGQTLTLFANPPATGFNYNYQWTGPNGFSSTLANPTRSNMQAADEGFYIVTISPQGAPGCSSTDSVFVDMNVVPPPVVAVNAPLCATGQAVFTLDNPGDYSGTNFDYQWFFNGTSIGPNNDTLIINNIDTANSGDYTMIITVDGCRDTSAAPLAVVVNPLPLAFTPLASTPCQDSTLDLDANPDPASTYTYQWTGPNGFSSTLGTPSISPAGLTAAGSYTVTVTDQNSCTATGSVTASIIPTPQTPSLSFNEPLCLDDVLELTDSTIYNPSAVYNWFLADSSTQQNFMGQLVVVDALEGFYSLSVTENGCPSRLDSIEVLYEPAPDALDDAFTLNFRDSITGMDVTINDAVRPNASVQLVNPPLHGITQLNSNNTFDYVPDRLYFGIDSFTYEVCDATCPTICDTALVVLDIQYEERCLMPNGLSPNGDGINDEIFIVCDEEYPNMQIRIYSRWGNMVYEGEPTGFNGQFKGSDLPDGTYFYILDYGDGTDPSTGYIIIHR</sequence>
<dbReference type="Pfam" id="PF17963">
    <property type="entry name" value="Big_9"/>
    <property type="match status" value="1"/>
</dbReference>
<dbReference type="GO" id="GO:0004252">
    <property type="term" value="F:serine-type endopeptidase activity"/>
    <property type="evidence" value="ECO:0007669"/>
    <property type="project" value="InterPro"/>
</dbReference>
<dbReference type="SUPFAM" id="SSF48726">
    <property type="entry name" value="Immunoglobulin"/>
    <property type="match status" value="1"/>
</dbReference>